<feature type="region of interest" description="Disordered" evidence="1">
    <location>
        <begin position="24"/>
        <end position="46"/>
    </location>
</feature>
<dbReference type="RefSeq" id="WP_085760114.1">
    <property type="nucleotide sequence ID" value="NZ_CP019343.1"/>
</dbReference>
<dbReference type="OrthoDB" id="5699193at2"/>
<name>A0A1X9NM90_9GAMM</name>
<keyword evidence="3" id="KW-1185">Reference proteome</keyword>
<gene>
    <name evidence="2" type="ORF">BST96_18525</name>
</gene>
<proteinExistence type="predicted"/>
<dbReference type="PROSITE" id="PS51257">
    <property type="entry name" value="PROKAR_LIPOPROTEIN"/>
    <property type="match status" value="1"/>
</dbReference>
<dbReference type="AlphaFoldDB" id="A0A1X9NM90"/>
<dbReference type="EMBL" id="CP019343">
    <property type="protein sequence ID" value="ARN75917.1"/>
    <property type="molecule type" value="Genomic_DNA"/>
</dbReference>
<reference evidence="2 3" key="1">
    <citation type="submission" date="2016-11" db="EMBL/GenBank/DDBJ databases">
        <title>Trade-off between light-utilization and light-protection in marine flavobacteria.</title>
        <authorList>
            <person name="Kumagai Y."/>
        </authorList>
    </citation>
    <scope>NUCLEOTIDE SEQUENCE [LARGE SCALE GENOMIC DNA]</scope>
    <source>
        <strain evidence="2 3">NBRC 107125</strain>
    </source>
</reference>
<evidence type="ECO:0000313" key="2">
    <source>
        <dbReference type="EMBL" id="ARN75917.1"/>
    </source>
</evidence>
<protein>
    <recommendedName>
        <fullName evidence="4">Lipoprotein</fullName>
    </recommendedName>
</protein>
<dbReference type="Proteomes" id="UP000193450">
    <property type="component" value="Chromosome"/>
</dbReference>
<organism evidence="2 3">
    <name type="scientific">Oceanicoccus sagamiensis</name>
    <dbReference type="NCBI Taxonomy" id="716816"/>
    <lineage>
        <taxon>Bacteria</taxon>
        <taxon>Pseudomonadati</taxon>
        <taxon>Pseudomonadota</taxon>
        <taxon>Gammaproteobacteria</taxon>
        <taxon>Cellvibrionales</taxon>
        <taxon>Spongiibacteraceae</taxon>
        <taxon>Oceanicoccus</taxon>
    </lineage>
</organism>
<sequence length="618" mass="65912">MSPLKRVVLLLLPLVLVACGGGGGGGSGGGERSPVEEQPPVEELDPASFLDGGFSSVSTPENNSALTSCAALSPVPAESTLTGRVFYQRVPLTRFGLDYSAIISMPMRGVVVEAVDASNGQCSQTVLATTLANANGEYGLSVDANQAVCVQVRAQLFRDGGSAGASWNIQLTDNTAGNAPYYLLDNTIATPAELPLRDLLAGAGVEAGFSDYTLPRSAAPFAILDSVCEALDTLVRADSDIEFPLLAIRWSELNNAAEIESEQSIEQGDIGGSFYRQQFITRGAEIIASTHEIFLLGDEDSNTDEYDPHVITHEFAHYLTGSFGRYDALGGPHSIGDHLDLRLALEEGWADAFSGIALERAAEENAAVPSNYRNSLGIDQSRTSRFALDASSYAVAGWYSEASVASIMYNLFDTNNDGADELSLGFSPIFQTLTSPAYRSSDSLVSLFTFINQLKQQRTEDAAIDLLVASQDTEAVVDDFGSDEDIANNDIAADEDVATVYTALAIGSAIDICSNNQYGTVNKLAVNQFLLLDTEASKNYRFTVTPGNGVVGNGRAVVNVYRQGEEVTGRQALVDGSVLSFSQRLDGSTRYIMTLAHADYLEGLDETVGRRCFSVLVE</sequence>
<evidence type="ECO:0000256" key="1">
    <source>
        <dbReference type="SAM" id="MobiDB-lite"/>
    </source>
</evidence>
<evidence type="ECO:0008006" key="4">
    <source>
        <dbReference type="Google" id="ProtNLM"/>
    </source>
</evidence>
<dbReference type="KEGG" id="osg:BST96_18525"/>
<dbReference type="STRING" id="716816.BST96_18525"/>
<evidence type="ECO:0000313" key="3">
    <source>
        <dbReference type="Proteomes" id="UP000193450"/>
    </source>
</evidence>
<accession>A0A1X9NM90</accession>